<comment type="caution">
    <text evidence="1">The sequence shown here is derived from an EMBL/GenBank/DDBJ whole genome shotgun (WGS) entry which is preliminary data.</text>
</comment>
<protein>
    <submittedName>
        <fullName evidence="1">Uncharacterized protein</fullName>
    </submittedName>
</protein>
<dbReference type="RefSeq" id="WP_132113814.1">
    <property type="nucleotide sequence ID" value="NZ_SMJU01000001.1"/>
</dbReference>
<dbReference type="Proteomes" id="UP000295706">
    <property type="component" value="Unassembled WGS sequence"/>
</dbReference>
<name>A0A4R4KL60_9BACT</name>
<evidence type="ECO:0000313" key="2">
    <source>
        <dbReference type="Proteomes" id="UP000295706"/>
    </source>
</evidence>
<keyword evidence="2" id="KW-1185">Reference proteome</keyword>
<accession>A0A4R4KL60</accession>
<evidence type="ECO:0000313" key="1">
    <source>
        <dbReference type="EMBL" id="TDB69077.1"/>
    </source>
</evidence>
<dbReference type="EMBL" id="SMJU01000001">
    <property type="protein sequence ID" value="TDB69077.1"/>
    <property type="molecule type" value="Genomic_DNA"/>
</dbReference>
<dbReference type="AlphaFoldDB" id="A0A4R4KL60"/>
<sequence length="84" mass="10030">MGKENFNQLGRLFYRQPGSKQLKIKEDLVLYNQKWGRFRYWFTVPDERLVEIPTILKTIACKNMPQAEEFFKLKNTAIPTLFSD</sequence>
<reference evidence="1 2" key="1">
    <citation type="submission" date="2019-02" db="EMBL/GenBank/DDBJ databases">
        <title>Arundinibacter roseus gen. nov., sp. nov., a new member of the family Cytophagaceae.</title>
        <authorList>
            <person name="Szuroczki S."/>
            <person name="Khayer B."/>
            <person name="Sproer C."/>
            <person name="Toumi M."/>
            <person name="Szabo A."/>
            <person name="Felfoldi T."/>
            <person name="Schumann P."/>
            <person name="Toth E."/>
        </authorList>
    </citation>
    <scope>NUCLEOTIDE SEQUENCE [LARGE SCALE GENOMIC DNA]</scope>
    <source>
        <strain evidence="1 2">DMA-k-7a</strain>
    </source>
</reference>
<organism evidence="1 2">
    <name type="scientific">Arundinibacter roseus</name>
    <dbReference type="NCBI Taxonomy" id="2070510"/>
    <lineage>
        <taxon>Bacteria</taxon>
        <taxon>Pseudomonadati</taxon>
        <taxon>Bacteroidota</taxon>
        <taxon>Cytophagia</taxon>
        <taxon>Cytophagales</taxon>
        <taxon>Spirosomataceae</taxon>
        <taxon>Arundinibacter</taxon>
    </lineage>
</organism>
<proteinExistence type="predicted"/>
<gene>
    <name evidence="1" type="ORF">EZE20_01715</name>
</gene>